<evidence type="ECO:0000313" key="1">
    <source>
        <dbReference type="EMBL" id="MCI4682638.1"/>
    </source>
</evidence>
<gene>
    <name evidence="1" type="ORF">K2U94_07650</name>
</gene>
<name>A0ABS9Z4S8_9HYPH</name>
<dbReference type="Proteomes" id="UP001139104">
    <property type="component" value="Unassembled WGS sequence"/>
</dbReference>
<accession>A0ABS9Z4S8</accession>
<organism evidence="1 2">
    <name type="scientific">Candidatus Rhodoblastus alkanivorans</name>
    <dbReference type="NCBI Taxonomy" id="2954117"/>
    <lineage>
        <taxon>Bacteria</taxon>
        <taxon>Pseudomonadati</taxon>
        <taxon>Pseudomonadota</taxon>
        <taxon>Alphaproteobacteria</taxon>
        <taxon>Hyphomicrobiales</taxon>
        <taxon>Rhodoblastaceae</taxon>
        <taxon>Rhodoblastus</taxon>
    </lineage>
</organism>
<proteinExistence type="predicted"/>
<sequence length="176" mass="20087">MNELDLIAVGSHQIGVKRREPAYARLFHDDERRISIFVLDDARNLAPISAAGHERRVGEVERAPIVPTAPEIGKHFIVKRDESFGLPMAGLIAEAGPQHMRRKFCAKKADHACESARAGTVHAEDQDTHAVRRRAYPFYRRRRLRRQGPAWCAHIFVRLARFRDFGKNQSFSLPAR</sequence>
<dbReference type="EMBL" id="JAIVFP010000001">
    <property type="protein sequence ID" value="MCI4682638.1"/>
    <property type="molecule type" value="Genomic_DNA"/>
</dbReference>
<protein>
    <submittedName>
        <fullName evidence="1">Uncharacterized protein</fullName>
    </submittedName>
</protein>
<reference evidence="1" key="1">
    <citation type="journal article" date="2022" name="ISME J.">
        <title>Identification of active gaseous-alkane degraders at natural gas seeps.</title>
        <authorList>
            <person name="Farhan Ul Haque M."/>
            <person name="Hernandez M."/>
            <person name="Crombie A.T."/>
            <person name="Murrell J.C."/>
        </authorList>
    </citation>
    <scope>NUCLEOTIDE SEQUENCE</scope>
    <source>
        <strain evidence="1">PC2</strain>
    </source>
</reference>
<dbReference type="RefSeq" id="WP_243066636.1">
    <property type="nucleotide sequence ID" value="NZ_JAIVFK010000004.1"/>
</dbReference>
<evidence type="ECO:0000313" key="2">
    <source>
        <dbReference type="Proteomes" id="UP001139104"/>
    </source>
</evidence>
<keyword evidence="2" id="KW-1185">Reference proteome</keyword>
<comment type="caution">
    <text evidence="1">The sequence shown here is derived from an EMBL/GenBank/DDBJ whole genome shotgun (WGS) entry which is preliminary data.</text>
</comment>